<dbReference type="EMBL" id="LT853882">
    <property type="protein sequence ID" value="SMQ99393.1"/>
    <property type="molecule type" value="Genomic_DNA"/>
</dbReference>
<sequence>MRSGVRAVWQATASPASESLRGLGRADTLTASSSGSCETCIKAHVDTHGAAFPWHGVAMITPVRKIGTDRAAAI</sequence>
<reference evidence="1 3" key="1">
    <citation type="submission" date="2017-05" db="EMBL/GenBank/DDBJ databases">
        <authorList>
            <person name="Blom J."/>
        </authorList>
    </citation>
    <scope>NUCLEOTIDE SEQUENCE [LARGE SCALE GENOMIC DNA]</scope>
    <source>
        <strain evidence="1">PD885</strain>
    </source>
</reference>
<name>A0A1Y6HDC8_9XANT</name>
<organism evidence="2 4">
    <name type="scientific">Xanthomonas fragariae</name>
    <dbReference type="NCBI Taxonomy" id="48664"/>
    <lineage>
        <taxon>Bacteria</taxon>
        <taxon>Pseudomonadati</taxon>
        <taxon>Pseudomonadota</taxon>
        <taxon>Gammaproteobacteria</taxon>
        <taxon>Lysobacterales</taxon>
        <taxon>Lysobacteraceae</taxon>
        <taxon>Xanthomonas</taxon>
    </lineage>
</organism>
<reference evidence="2 4" key="2">
    <citation type="submission" date="2017-05" db="EMBL/GenBank/DDBJ databases">
        <authorList>
            <person name="Song R."/>
            <person name="Chenine A.L."/>
            <person name="Ruprecht R.M."/>
        </authorList>
    </citation>
    <scope>NUCLEOTIDE SEQUENCE [LARGE SCALE GENOMIC DNA]</scope>
    <source>
        <strain evidence="2">PD5205</strain>
    </source>
</reference>
<proteinExistence type="predicted"/>
<evidence type="ECO:0000313" key="3">
    <source>
        <dbReference type="Proteomes" id="UP000195877"/>
    </source>
</evidence>
<protein>
    <submittedName>
        <fullName evidence="2">Uncharacterized protein</fullName>
    </submittedName>
</protein>
<keyword evidence="3" id="KW-1185">Reference proteome</keyword>
<dbReference type="Proteomes" id="UP000195877">
    <property type="component" value="Chromosome 1"/>
</dbReference>
<evidence type="ECO:0000313" key="4">
    <source>
        <dbReference type="Proteomes" id="UP000195953"/>
    </source>
</evidence>
<accession>A0A1Y6HDC8</accession>
<dbReference type="AlphaFoldDB" id="A0A1Y6HDC8"/>
<evidence type="ECO:0000313" key="1">
    <source>
        <dbReference type="EMBL" id="SMQ99393.1"/>
    </source>
</evidence>
<dbReference type="Proteomes" id="UP000195953">
    <property type="component" value="Chromosome 1"/>
</dbReference>
<dbReference type="EMBL" id="LT853885">
    <property type="protein sequence ID" value="SMR03423.1"/>
    <property type="molecule type" value="Genomic_DNA"/>
</dbReference>
<evidence type="ECO:0000313" key="2">
    <source>
        <dbReference type="EMBL" id="SMR03423.1"/>
    </source>
</evidence>
<gene>
    <name evidence="2" type="ORF">PD5205_02121</name>
    <name evidence="1" type="ORF">PD885_02150</name>
</gene>